<sequence length="338" mass="38565">MSILLNAYCTHLMPPSLAFPHTLHGRRDLTNPELTQHLKGFQGYVMEKGNKEMTKIKYHLLRHIQRVNHHFSFTIEETDLDALAQWSLDSNAILFLKDGSIRSPVGSVLFTPSGDLPDPAVNVPFLPESYNRREQTEHFLKQNNIPVPKLPPIPCEQELLLRSEDAIYHRAMALFVVALRAEYLATGEPIQIETLKEKIPDGFRDLSPAEIVFLNGEPSEEEVIQFAWRYEGVALLLWVLGLLPELDFPNSICDVPNVAKIAFNCDALKKDIKLKPINEVLDCLDLHYRLHWLCRQAALDEKPLPFEVDSGVIVERHYALNWLIGFEGSNWDDVDTPT</sequence>
<dbReference type="RefSeq" id="WP_233050979.1">
    <property type="nucleotide sequence ID" value="NZ_JAIMJA010000001.1"/>
</dbReference>
<protein>
    <submittedName>
        <fullName evidence="1">DUF4272 domain-containing protein</fullName>
    </submittedName>
</protein>
<evidence type="ECO:0000313" key="2">
    <source>
        <dbReference type="Proteomes" id="UP001201273"/>
    </source>
</evidence>
<dbReference type="Pfam" id="PF14094">
    <property type="entry name" value="DUF4272"/>
    <property type="match status" value="1"/>
</dbReference>
<gene>
    <name evidence="1" type="ORF">K6Y31_00845</name>
</gene>
<accession>A0ABS8W779</accession>
<comment type="caution">
    <text evidence="1">The sequence shown here is derived from an EMBL/GenBank/DDBJ whole genome shotgun (WGS) entry which is preliminary data.</text>
</comment>
<reference evidence="1 2" key="1">
    <citation type="journal article" date="2022" name="Environ. Microbiol. Rep.">
        <title>Eco-phylogenetic analyses reveal divergent evolution of vitamin B12 metabolism in the marine bacterial family 'Psychromonadaceae'.</title>
        <authorList>
            <person name="Jin X."/>
            <person name="Yang Y."/>
            <person name="Cao H."/>
            <person name="Gao B."/>
            <person name="Zhao Z."/>
        </authorList>
    </citation>
    <scope>NUCLEOTIDE SEQUENCE [LARGE SCALE GENOMIC DNA]</scope>
    <source>
        <strain evidence="1 2">MKS20</strain>
    </source>
</reference>
<evidence type="ECO:0000313" key="1">
    <source>
        <dbReference type="EMBL" id="MCE2593366.1"/>
    </source>
</evidence>
<name>A0ABS8W779_9GAMM</name>
<dbReference type="Proteomes" id="UP001201273">
    <property type="component" value="Unassembled WGS sequence"/>
</dbReference>
<keyword evidence="2" id="KW-1185">Reference proteome</keyword>
<dbReference type="EMBL" id="JAIMJA010000001">
    <property type="protein sequence ID" value="MCE2593366.1"/>
    <property type="molecule type" value="Genomic_DNA"/>
</dbReference>
<organism evidence="1 2">
    <name type="scientific">Motilimonas cestriensis</name>
    <dbReference type="NCBI Taxonomy" id="2742685"/>
    <lineage>
        <taxon>Bacteria</taxon>
        <taxon>Pseudomonadati</taxon>
        <taxon>Pseudomonadota</taxon>
        <taxon>Gammaproteobacteria</taxon>
        <taxon>Alteromonadales</taxon>
        <taxon>Alteromonadales genera incertae sedis</taxon>
        <taxon>Motilimonas</taxon>
    </lineage>
</organism>
<dbReference type="InterPro" id="IPR025368">
    <property type="entry name" value="DUF4272"/>
</dbReference>
<proteinExistence type="predicted"/>